<evidence type="ECO:0000256" key="1">
    <source>
        <dbReference type="SAM" id="MobiDB-lite"/>
    </source>
</evidence>
<evidence type="ECO:0000313" key="2">
    <source>
        <dbReference type="EMBL" id="MFC7137921.1"/>
    </source>
</evidence>
<dbReference type="Proteomes" id="UP001596368">
    <property type="component" value="Unassembled WGS sequence"/>
</dbReference>
<gene>
    <name evidence="2" type="ORF">ACFQRB_18680</name>
</gene>
<sequence>MFAEHGGDRTAAGDDGDSLTDDDGGDGGGRGQSADVGPVSGAPAPARSAGVR</sequence>
<feature type="region of interest" description="Disordered" evidence="1">
    <location>
        <begin position="1"/>
        <end position="52"/>
    </location>
</feature>
<proteinExistence type="predicted"/>
<feature type="compositionally biased region" description="Acidic residues" evidence="1">
    <location>
        <begin position="14"/>
        <end position="25"/>
    </location>
</feature>
<evidence type="ECO:0000313" key="3">
    <source>
        <dbReference type="Proteomes" id="UP001596368"/>
    </source>
</evidence>
<dbReference type="AlphaFoldDB" id="A0ABD5XWN8"/>
<protein>
    <submittedName>
        <fullName evidence="2">Uncharacterized protein</fullName>
    </submittedName>
</protein>
<feature type="compositionally biased region" description="Basic and acidic residues" evidence="1">
    <location>
        <begin position="1"/>
        <end position="12"/>
    </location>
</feature>
<comment type="caution">
    <text evidence="2">The sequence shown here is derived from an EMBL/GenBank/DDBJ whole genome shotgun (WGS) entry which is preliminary data.</text>
</comment>
<reference evidence="2 3" key="1">
    <citation type="journal article" date="2019" name="Int. J. Syst. Evol. Microbiol.">
        <title>The Global Catalogue of Microorganisms (GCM) 10K type strain sequencing project: providing services to taxonomists for standard genome sequencing and annotation.</title>
        <authorList>
            <consortium name="The Broad Institute Genomics Platform"/>
            <consortium name="The Broad Institute Genome Sequencing Center for Infectious Disease"/>
            <person name="Wu L."/>
            <person name="Ma J."/>
        </authorList>
    </citation>
    <scope>NUCLEOTIDE SEQUENCE [LARGE SCALE GENOMIC DNA]</scope>
    <source>
        <strain evidence="2 3">DT92</strain>
    </source>
</reference>
<dbReference type="EMBL" id="JBHSZG010000008">
    <property type="protein sequence ID" value="MFC7137921.1"/>
    <property type="molecule type" value="Genomic_DNA"/>
</dbReference>
<keyword evidence="3" id="KW-1185">Reference proteome</keyword>
<name>A0ABD5XWN8_9EURY</name>
<organism evidence="2 3">
    <name type="scientific">Halobaculum litoreum</name>
    <dbReference type="NCBI Taxonomy" id="3031998"/>
    <lineage>
        <taxon>Archaea</taxon>
        <taxon>Methanobacteriati</taxon>
        <taxon>Methanobacteriota</taxon>
        <taxon>Stenosarchaea group</taxon>
        <taxon>Halobacteria</taxon>
        <taxon>Halobacteriales</taxon>
        <taxon>Haloferacaceae</taxon>
        <taxon>Halobaculum</taxon>
    </lineage>
</organism>
<accession>A0ABD5XWN8</accession>